<sequence length="66" mass="7115">MLVSSCLNQKHPDIAIIAIMKDKVNTYRISISATCSWVSAPNNSTTKIAADSGSLGRNPGKLIKRK</sequence>
<evidence type="ECO:0000313" key="2">
    <source>
        <dbReference type="Proteomes" id="UP000651977"/>
    </source>
</evidence>
<evidence type="ECO:0000313" key="1">
    <source>
        <dbReference type="EMBL" id="GGB15842.1"/>
    </source>
</evidence>
<comment type="caution">
    <text evidence="1">The sequence shown here is derived from an EMBL/GenBank/DDBJ whole genome shotgun (WGS) entry which is preliminary data.</text>
</comment>
<proteinExistence type="predicted"/>
<keyword evidence="2" id="KW-1185">Reference proteome</keyword>
<gene>
    <name evidence="1" type="ORF">GCM10007414_31650</name>
</gene>
<dbReference type="EMBL" id="BMDY01000021">
    <property type="protein sequence ID" value="GGB15842.1"/>
    <property type="molecule type" value="Genomic_DNA"/>
</dbReference>
<accession>A0ABQ1I4P1</accession>
<name>A0ABQ1I4P1_9ALTE</name>
<organism evidence="1 2">
    <name type="scientific">Agarivorans gilvus</name>
    <dbReference type="NCBI Taxonomy" id="680279"/>
    <lineage>
        <taxon>Bacteria</taxon>
        <taxon>Pseudomonadati</taxon>
        <taxon>Pseudomonadota</taxon>
        <taxon>Gammaproteobacteria</taxon>
        <taxon>Alteromonadales</taxon>
        <taxon>Alteromonadaceae</taxon>
        <taxon>Agarivorans</taxon>
    </lineage>
</organism>
<protein>
    <submittedName>
        <fullName evidence="1">Uncharacterized protein</fullName>
    </submittedName>
</protein>
<dbReference type="Proteomes" id="UP000651977">
    <property type="component" value="Unassembled WGS sequence"/>
</dbReference>
<reference evidence="2" key="1">
    <citation type="journal article" date="2019" name="Int. J. Syst. Evol. Microbiol.">
        <title>The Global Catalogue of Microorganisms (GCM) 10K type strain sequencing project: providing services to taxonomists for standard genome sequencing and annotation.</title>
        <authorList>
            <consortium name="The Broad Institute Genomics Platform"/>
            <consortium name="The Broad Institute Genome Sequencing Center for Infectious Disease"/>
            <person name="Wu L."/>
            <person name="Ma J."/>
        </authorList>
    </citation>
    <scope>NUCLEOTIDE SEQUENCE [LARGE SCALE GENOMIC DNA]</scope>
    <source>
        <strain evidence="2">CGMCC 1.10131</strain>
    </source>
</reference>